<dbReference type="PIRSF" id="PIRSF029811">
    <property type="entry name" value="UCP029811"/>
    <property type="match status" value="1"/>
</dbReference>
<feature type="domain" description="Lipid/polyisoprenoid-binding YceI-like" evidence="2">
    <location>
        <begin position="30"/>
        <end position="196"/>
    </location>
</feature>
<feature type="chain" id="PRO_5006424318" description="Lipid/polyisoprenoid-binding YceI-like domain-containing protein" evidence="1">
    <location>
        <begin position="28"/>
        <end position="198"/>
    </location>
</feature>
<organism evidence="3 4">
    <name type="scientific">OM182 bacterium BACL3 MAG-120619-bin3</name>
    <dbReference type="NCBI Taxonomy" id="1655593"/>
    <lineage>
        <taxon>Bacteria</taxon>
        <taxon>Pseudomonadati</taxon>
        <taxon>Pseudomonadota</taxon>
        <taxon>Gammaproteobacteria</taxon>
        <taxon>OMG group</taxon>
        <taxon>OM182 clade</taxon>
    </lineage>
</organism>
<dbReference type="Proteomes" id="UP000051242">
    <property type="component" value="Unassembled WGS sequence"/>
</dbReference>
<keyword evidence="1" id="KW-0732">Signal</keyword>
<evidence type="ECO:0000313" key="4">
    <source>
        <dbReference type="Proteomes" id="UP000051242"/>
    </source>
</evidence>
<dbReference type="Pfam" id="PF04264">
    <property type="entry name" value="YceI"/>
    <property type="match status" value="1"/>
</dbReference>
<dbReference type="Gene3D" id="2.40.128.110">
    <property type="entry name" value="Lipid/polyisoprenoid-binding, YceI-like"/>
    <property type="match status" value="1"/>
</dbReference>
<gene>
    <name evidence="3" type="ORF">ABR85_02510</name>
</gene>
<dbReference type="EMBL" id="LICD01000128">
    <property type="protein sequence ID" value="KRO79970.1"/>
    <property type="molecule type" value="Genomic_DNA"/>
</dbReference>
<comment type="caution">
    <text evidence="3">The sequence shown here is derived from an EMBL/GenBank/DDBJ whole genome shotgun (WGS) entry which is preliminary data.</text>
</comment>
<proteinExistence type="predicted"/>
<dbReference type="InterPro" id="IPR007372">
    <property type="entry name" value="Lipid/polyisoprenoid-bd_YceI"/>
</dbReference>
<feature type="signal peptide" evidence="1">
    <location>
        <begin position="1"/>
        <end position="27"/>
    </location>
</feature>
<dbReference type="InterPro" id="IPR027016">
    <property type="entry name" value="UCP029811"/>
</dbReference>
<dbReference type="SMART" id="SM00867">
    <property type="entry name" value="YceI"/>
    <property type="match status" value="1"/>
</dbReference>
<evidence type="ECO:0000313" key="3">
    <source>
        <dbReference type="EMBL" id="KRO79970.1"/>
    </source>
</evidence>
<evidence type="ECO:0000256" key="1">
    <source>
        <dbReference type="SAM" id="SignalP"/>
    </source>
</evidence>
<sequence>MLNNNLRLVQRAVFSIAALAFSASASAQWSLDLDNSQLSFVTVKAEHIAEVHSFSRLEGQIDAAGNARISIDLSSVETGIAIRNERMQSMLFETGLYPQAAVSAAINTDALSAIAVGEEMALDAQLTLALHGAETVISAPLRVTRQADGVRVSTLSPLIITAESVGLVAGVESLREIAGLPSISRAVPVTFSVKFVAD</sequence>
<name>A0A0R2T3H3_9GAMM</name>
<protein>
    <recommendedName>
        <fullName evidence="2">Lipid/polyisoprenoid-binding YceI-like domain-containing protein</fullName>
    </recommendedName>
</protein>
<accession>A0A0R2T3H3</accession>
<evidence type="ECO:0000259" key="2">
    <source>
        <dbReference type="SMART" id="SM00867"/>
    </source>
</evidence>
<dbReference type="SUPFAM" id="SSF101874">
    <property type="entry name" value="YceI-like"/>
    <property type="match status" value="1"/>
</dbReference>
<reference evidence="3 4" key="1">
    <citation type="submission" date="2015-10" db="EMBL/GenBank/DDBJ databases">
        <title>Metagenome-Assembled Genomes uncover a global brackish microbiome.</title>
        <authorList>
            <person name="Hugerth L.W."/>
            <person name="Larsson J."/>
            <person name="Alneberg J."/>
            <person name="Lindh M.V."/>
            <person name="Legrand C."/>
            <person name="Pinhassi J."/>
            <person name="Andersson A.F."/>
        </authorList>
    </citation>
    <scope>NUCLEOTIDE SEQUENCE [LARGE SCALE GENOMIC DNA]</scope>
    <source>
        <strain evidence="3">BACL22 MAG-120619-bin3</strain>
    </source>
</reference>
<dbReference type="AlphaFoldDB" id="A0A0R2T3H3"/>
<dbReference type="InterPro" id="IPR036761">
    <property type="entry name" value="TTHA0802/YceI-like_sf"/>
</dbReference>